<comment type="caution">
    <text evidence="1">The sequence shown here is derived from an EMBL/GenBank/DDBJ whole genome shotgun (WGS) entry which is preliminary data.</text>
</comment>
<protein>
    <recommendedName>
        <fullName evidence="3">Transposase DDE domain-containing protein</fullName>
    </recommendedName>
</protein>
<name>A0ABQ0WQP3_9LACO</name>
<gene>
    <name evidence="1" type="ORF">LSP04_16080</name>
</gene>
<evidence type="ECO:0000313" key="1">
    <source>
        <dbReference type="EMBL" id="GEO67189.1"/>
    </source>
</evidence>
<accession>A0ABQ0WQP3</accession>
<keyword evidence="2" id="KW-1185">Reference proteome</keyword>
<evidence type="ECO:0000313" key="2">
    <source>
        <dbReference type="Proteomes" id="UP000321691"/>
    </source>
</evidence>
<evidence type="ECO:0008006" key="3">
    <source>
        <dbReference type="Google" id="ProtNLM"/>
    </source>
</evidence>
<organism evidence="1 2">
    <name type="scientific">Levilactobacillus spicheri</name>
    <dbReference type="NCBI Taxonomy" id="216463"/>
    <lineage>
        <taxon>Bacteria</taxon>
        <taxon>Bacillati</taxon>
        <taxon>Bacillota</taxon>
        <taxon>Bacilli</taxon>
        <taxon>Lactobacillales</taxon>
        <taxon>Lactobacillaceae</taxon>
        <taxon>Levilactobacillus</taxon>
    </lineage>
</organism>
<sequence length="87" mass="9877">MRWKATIQFGEPVTLAPKIRQIYGFFVRLSGDYSAAIDRQLTPVDRAFCKCSLAGEMLKFLTVMAVYNLSDLRAIYIVGLTIVRMLL</sequence>
<proteinExistence type="predicted"/>
<dbReference type="EMBL" id="BJZI01000022">
    <property type="protein sequence ID" value="GEO67189.1"/>
    <property type="molecule type" value="Genomic_DNA"/>
</dbReference>
<reference evidence="1 2" key="1">
    <citation type="submission" date="2019-07" db="EMBL/GenBank/DDBJ databases">
        <title>Whole genome shotgun sequence of Lactobacillus spicheri NBRC 107155.</title>
        <authorList>
            <person name="Hosoyama A."/>
            <person name="Uohara A."/>
            <person name="Ohji S."/>
            <person name="Ichikawa N."/>
        </authorList>
    </citation>
    <scope>NUCLEOTIDE SEQUENCE [LARGE SCALE GENOMIC DNA]</scope>
    <source>
        <strain evidence="1 2">NBRC 107155</strain>
    </source>
</reference>
<dbReference type="Proteomes" id="UP000321691">
    <property type="component" value="Unassembled WGS sequence"/>
</dbReference>